<dbReference type="PROSITE" id="PS51257">
    <property type="entry name" value="PROKAR_LIPOPROTEIN"/>
    <property type="match status" value="1"/>
</dbReference>
<organism evidence="2 3">
    <name type="scientific">Mucilaginibacter aquariorum</name>
    <dbReference type="NCBI Taxonomy" id="2967225"/>
    <lineage>
        <taxon>Bacteria</taxon>
        <taxon>Pseudomonadati</taxon>
        <taxon>Bacteroidota</taxon>
        <taxon>Sphingobacteriia</taxon>
        <taxon>Sphingobacteriales</taxon>
        <taxon>Sphingobacteriaceae</taxon>
        <taxon>Mucilaginibacter</taxon>
    </lineage>
</organism>
<keyword evidence="1" id="KW-0732">Signal</keyword>
<dbReference type="Proteomes" id="UP001204376">
    <property type="component" value="Unassembled WGS sequence"/>
</dbReference>
<protein>
    <recommendedName>
        <fullName evidence="4">Lipocalin-like domain-containing protein</fullName>
    </recommendedName>
</protein>
<gene>
    <name evidence="2" type="ORF">NPE20_25105</name>
</gene>
<keyword evidence="3" id="KW-1185">Reference proteome</keyword>
<feature type="chain" id="PRO_5045524148" description="Lipocalin-like domain-containing protein" evidence="1">
    <location>
        <begin position="21"/>
        <end position="159"/>
    </location>
</feature>
<accession>A0ABT1T9H2</accession>
<dbReference type="RefSeq" id="WP_256541447.1">
    <property type="nucleotide sequence ID" value="NZ_JANHOH010000013.1"/>
</dbReference>
<evidence type="ECO:0000256" key="1">
    <source>
        <dbReference type="SAM" id="SignalP"/>
    </source>
</evidence>
<feature type="signal peptide" evidence="1">
    <location>
        <begin position="1"/>
        <end position="20"/>
    </location>
</feature>
<dbReference type="EMBL" id="JANHOH010000013">
    <property type="protein sequence ID" value="MCQ6961277.1"/>
    <property type="molecule type" value="Genomic_DNA"/>
</dbReference>
<evidence type="ECO:0008006" key="4">
    <source>
        <dbReference type="Google" id="ProtNLM"/>
    </source>
</evidence>
<sequence length="159" mass="16875">MKKGLIVTLACTLLLFGACKKSGEEAPVVPDNTWTLDGTLSVVSSTTRSEATANTEASIVFKDDANGGKAKLRLDFVALPTATGTYQITAFDGEKLSGTECRLYVYDKAGGGWYFTGSPVSVEIGFTKNNKIKVTIPEVRVTVASPAPILTLTASVYEQ</sequence>
<reference evidence="2 3" key="1">
    <citation type="submission" date="2022-07" db="EMBL/GenBank/DDBJ databases">
        <title>Mucilaginibacter sp. JC4.</title>
        <authorList>
            <person name="Le V."/>
            <person name="Ko S.-R."/>
            <person name="Ahn C.-Y."/>
            <person name="Oh H.-M."/>
        </authorList>
    </citation>
    <scope>NUCLEOTIDE SEQUENCE [LARGE SCALE GENOMIC DNA]</scope>
    <source>
        <strain evidence="2 3">JC4</strain>
    </source>
</reference>
<comment type="caution">
    <text evidence="2">The sequence shown here is derived from an EMBL/GenBank/DDBJ whole genome shotgun (WGS) entry which is preliminary data.</text>
</comment>
<evidence type="ECO:0000313" key="2">
    <source>
        <dbReference type="EMBL" id="MCQ6961277.1"/>
    </source>
</evidence>
<evidence type="ECO:0000313" key="3">
    <source>
        <dbReference type="Proteomes" id="UP001204376"/>
    </source>
</evidence>
<proteinExistence type="predicted"/>
<name>A0ABT1T9H2_9SPHI</name>